<sequence>LHYDTFHDALARSST</sequence>
<name>A0A369JGR7_HYPMA</name>
<dbReference type="Proteomes" id="UP000076154">
    <property type="component" value="Unassembled WGS sequence"/>
</dbReference>
<comment type="caution">
    <text evidence="1">The sequence shown here is derived from an EMBL/GenBank/DDBJ whole genome shotgun (WGS) entry which is preliminary data.</text>
</comment>
<reference evidence="1" key="1">
    <citation type="submission" date="2018-04" db="EMBL/GenBank/DDBJ databases">
        <title>Whole genome sequencing of Hypsizygus marmoreus.</title>
        <authorList>
            <person name="Choi I.-G."/>
            <person name="Min B."/>
            <person name="Kim J.-G."/>
            <person name="Kim S."/>
            <person name="Oh Y.-L."/>
            <person name="Kong W.-S."/>
            <person name="Park H."/>
            <person name="Jeong J."/>
            <person name="Song E.-S."/>
        </authorList>
    </citation>
    <scope>NUCLEOTIDE SEQUENCE [LARGE SCALE GENOMIC DNA]</scope>
    <source>
        <strain evidence="1">51987-8</strain>
    </source>
</reference>
<keyword evidence="2" id="KW-1185">Reference proteome</keyword>
<evidence type="ECO:0000313" key="2">
    <source>
        <dbReference type="Proteomes" id="UP000076154"/>
    </source>
</evidence>
<accession>A0A369JGR7</accession>
<evidence type="ECO:0000313" key="1">
    <source>
        <dbReference type="EMBL" id="RDB19777.1"/>
    </source>
</evidence>
<feature type="non-terminal residue" evidence="1">
    <location>
        <position position="1"/>
    </location>
</feature>
<dbReference type="EMBL" id="LUEZ02000074">
    <property type="protein sequence ID" value="RDB19777.1"/>
    <property type="molecule type" value="Genomic_DNA"/>
</dbReference>
<proteinExistence type="predicted"/>
<organism evidence="1 2">
    <name type="scientific">Hypsizygus marmoreus</name>
    <name type="common">White beech mushroom</name>
    <name type="synonym">Agaricus marmoreus</name>
    <dbReference type="NCBI Taxonomy" id="39966"/>
    <lineage>
        <taxon>Eukaryota</taxon>
        <taxon>Fungi</taxon>
        <taxon>Dikarya</taxon>
        <taxon>Basidiomycota</taxon>
        <taxon>Agaricomycotina</taxon>
        <taxon>Agaricomycetes</taxon>
        <taxon>Agaricomycetidae</taxon>
        <taxon>Agaricales</taxon>
        <taxon>Tricholomatineae</taxon>
        <taxon>Lyophyllaceae</taxon>
        <taxon>Hypsizygus</taxon>
    </lineage>
</organism>
<protein>
    <submittedName>
        <fullName evidence="1">Uncharacterized protein</fullName>
    </submittedName>
</protein>
<gene>
    <name evidence="1" type="ORF">Hypma_013153</name>
</gene>
<dbReference type="InParanoid" id="A0A369JGR7"/>